<dbReference type="GO" id="GO:0004017">
    <property type="term" value="F:AMP kinase activity"/>
    <property type="evidence" value="ECO:0007669"/>
    <property type="project" value="UniProtKB-UniRule"/>
</dbReference>
<dbReference type="GO" id="GO:0016887">
    <property type="term" value="F:ATP hydrolysis activity"/>
    <property type="evidence" value="ECO:0007669"/>
    <property type="project" value="InterPro"/>
</dbReference>
<protein>
    <recommendedName>
        <fullName evidence="7">Putative adenylate kinase</fullName>
        <shortName evidence="7">AK</shortName>
        <ecNumber evidence="7">2.7.4.3</ecNumber>
    </recommendedName>
    <alternativeName>
        <fullName evidence="7">ATP-AMP transphosphorylase</fullName>
    </alternativeName>
</protein>
<evidence type="ECO:0000313" key="9">
    <source>
        <dbReference type="Proteomes" id="UP000752814"/>
    </source>
</evidence>
<feature type="binding site" evidence="7">
    <location>
        <position position="14"/>
    </location>
    <ligand>
        <name>ATP</name>
        <dbReference type="ChEBI" id="CHEBI:30616"/>
    </ligand>
</feature>
<sequence>MIISLTGTPGTGKTTVGKLLQQGGIRTIELGDLVKEKKLYDSFDSERGSYDVDPDVLDDAVSAMNITEDCVLIGHLAHFVSCDRIIVLRCSPEVLADRLKSRGWKESKVRENVEAEALDVILIEATETETEVSEINTTEMSAEEVCDAVLRIKSGDTSNYAPGSIDWSEEVLKWY</sequence>
<dbReference type="Pfam" id="PF13238">
    <property type="entry name" value="AAA_18"/>
    <property type="match status" value="1"/>
</dbReference>
<feature type="binding site" evidence="7">
    <location>
        <position position="13"/>
    </location>
    <ligand>
        <name>ATP</name>
        <dbReference type="ChEBI" id="CHEBI:30616"/>
    </ligand>
</feature>
<evidence type="ECO:0000256" key="5">
    <source>
        <dbReference type="ARBA" id="ARBA00022777"/>
    </source>
</evidence>
<name>A0A8J8PCE9_9ARCH</name>
<dbReference type="HAMAP" id="MF_00039">
    <property type="entry name" value="Adenylate_kinase_AK6"/>
    <property type="match status" value="1"/>
</dbReference>
<dbReference type="InterPro" id="IPR020618">
    <property type="entry name" value="Adenyl_kinase_AK6"/>
</dbReference>
<feature type="region of interest" description="LID" evidence="7">
    <location>
        <begin position="101"/>
        <end position="111"/>
    </location>
</feature>
<evidence type="ECO:0000256" key="7">
    <source>
        <dbReference type="HAMAP-Rule" id="MF_00039"/>
    </source>
</evidence>
<dbReference type="PANTHER" id="PTHR12595">
    <property type="entry name" value="POS9-ACTIVATING FACTOR FAP7-RELATED"/>
    <property type="match status" value="1"/>
</dbReference>
<feature type="binding site" evidence="7">
    <location>
        <position position="12"/>
    </location>
    <ligand>
        <name>ATP</name>
        <dbReference type="ChEBI" id="CHEBI:30616"/>
    </ligand>
</feature>
<comment type="catalytic activity">
    <reaction evidence="7">
        <text>AMP + ATP = 2 ADP</text>
        <dbReference type="Rhea" id="RHEA:12973"/>
        <dbReference type="ChEBI" id="CHEBI:30616"/>
        <dbReference type="ChEBI" id="CHEBI:456215"/>
        <dbReference type="ChEBI" id="CHEBI:456216"/>
        <dbReference type="EC" id="2.7.4.3"/>
    </reaction>
</comment>
<evidence type="ECO:0000256" key="1">
    <source>
        <dbReference type="ARBA" id="ARBA00022517"/>
    </source>
</evidence>
<keyword evidence="3 7" id="KW-0808">Transferase</keyword>
<gene>
    <name evidence="8" type="ORF">A3207_05935</name>
</gene>
<evidence type="ECO:0000313" key="8">
    <source>
        <dbReference type="EMBL" id="TQS84373.1"/>
    </source>
</evidence>
<comment type="subunit">
    <text evidence="7">Interacts with uS11. Not a structural component of 40S pre-ribosomes, but transiently interacts with them by binding to uS11.</text>
</comment>
<feature type="binding site" evidence="7">
    <location>
        <position position="102"/>
    </location>
    <ligand>
        <name>ATP</name>
        <dbReference type="ChEBI" id="CHEBI:30616"/>
    </ligand>
</feature>
<dbReference type="SUPFAM" id="SSF52540">
    <property type="entry name" value="P-loop containing nucleoside triphosphate hydrolases"/>
    <property type="match status" value="1"/>
</dbReference>
<dbReference type="PANTHER" id="PTHR12595:SF0">
    <property type="entry name" value="ADENYLATE KINASE ISOENZYME 6"/>
    <property type="match status" value="1"/>
</dbReference>
<dbReference type="RefSeq" id="WP_400195327.1">
    <property type="nucleotide sequence ID" value="NZ_CAYAYE010000032.1"/>
</dbReference>
<dbReference type="EC" id="2.7.4.3" evidence="7"/>
<comment type="similarity">
    <text evidence="7">Belongs to the adenylate kinase family. AK6 subfamily.</text>
</comment>
<evidence type="ECO:0000256" key="2">
    <source>
        <dbReference type="ARBA" id="ARBA00022552"/>
    </source>
</evidence>
<feature type="binding site" evidence="7">
    <location>
        <position position="15"/>
    </location>
    <ligand>
        <name>ATP</name>
        <dbReference type="ChEBI" id="CHEBI:30616"/>
    </ligand>
</feature>
<comment type="catalytic activity">
    <reaction evidence="7">
        <text>ATP + H2O = ADP + phosphate + H(+)</text>
        <dbReference type="Rhea" id="RHEA:13065"/>
        <dbReference type="ChEBI" id="CHEBI:15377"/>
        <dbReference type="ChEBI" id="CHEBI:15378"/>
        <dbReference type="ChEBI" id="CHEBI:30616"/>
        <dbReference type="ChEBI" id="CHEBI:43474"/>
        <dbReference type="ChEBI" id="CHEBI:456216"/>
    </reaction>
</comment>
<dbReference type="GO" id="GO:0042274">
    <property type="term" value="P:ribosomal small subunit biogenesis"/>
    <property type="evidence" value="ECO:0007669"/>
    <property type="project" value="UniProtKB-UniRule"/>
</dbReference>
<keyword evidence="6 7" id="KW-0067">ATP-binding</keyword>
<dbReference type="GO" id="GO:0006364">
    <property type="term" value="P:rRNA processing"/>
    <property type="evidence" value="ECO:0007669"/>
    <property type="project" value="UniProtKB-KW"/>
</dbReference>
<dbReference type="Proteomes" id="UP000752814">
    <property type="component" value="Unassembled WGS sequence"/>
</dbReference>
<evidence type="ECO:0000256" key="3">
    <source>
        <dbReference type="ARBA" id="ARBA00022679"/>
    </source>
</evidence>
<keyword evidence="5 7" id="KW-0418">Kinase</keyword>
<accession>A0A8J8PCE9</accession>
<dbReference type="AlphaFoldDB" id="A0A8J8PCE9"/>
<comment type="caution">
    <text evidence="8">The sequence shown here is derived from an EMBL/GenBank/DDBJ whole genome shotgun (WGS) entry which is preliminary data.</text>
</comment>
<reference evidence="8" key="1">
    <citation type="submission" date="2016-03" db="EMBL/GenBank/DDBJ databases">
        <authorList>
            <person name="Borrel G."/>
            <person name="Mccann A."/>
            <person name="O'Toole P.W."/>
        </authorList>
    </citation>
    <scope>NUCLEOTIDE SEQUENCE</scope>
    <source>
        <strain evidence="8">183</strain>
    </source>
</reference>
<feature type="binding site" evidence="7">
    <location>
        <position position="10"/>
    </location>
    <ligand>
        <name>ATP</name>
        <dbReference type="ChEBI" id="CHEBI:30616"/>
    </ligand>
</feature>
<dbReference type="InterPro" id="IPR027417">
    <property type="entry name" value="P-loop_NTPase"/>
</dbReference>
<dbReference type="GO" id="GO:0005524">
    <property type="term" value="F:ATP binding"/>
    <property type="evidence" value="ECO:0007669"/>
    <property type="project" value="UniProtKB-UniRule"/>
</dbReference>
<dbReference type="Gene3D" id="3.40.50.300">
    <property type="entry name" value="P-loop containing nucleotide triphosphate hydrolases"/>
    <property type="match status" value="1"/>
</dbReference>
<organism evidence="8 9">
    <name type="scientific">Candidatus Methanomassiliicoccus intestinalis</name>
    <dbReference type="NCBI Taxonomy" id="1406512"/>
    <lineage>
        <taxon>Archaea</taxon>
        <taxon>Methanobacteriati</taxon>
        <taxon>Thermoplasmatota</taxon>
        <taxon>Thermoplasmata</taxon>
        <taxon>Methanomassiliicoccales</taxon>
        <taxon>Methanomassiliicoccaceae</taxon>
        <taxon>Methanomassiliicoccus</taxon>
    </lineage>
</organism>
<evidence type="ECO:0000256" key="6">
    <source>
        <dbReference type="ARBA" id="ARBA00022840"/>
    </source>
</evidence>
<evidence type="ECO:0000256" key="4">
    <source>
        <dbReference type="ARBA" id="ARBA00022741"/>
    </source>
</evidence>
<keyword evidence="2 7" id="KW-0698">rRNA processing</keyword>
<keyword evidence="1 7" id="KW-0690">Ribosome biogenesis</keyword>
<keyword evidence="4 7" id="KW-0547">Nucleotide-binding</keyword>
<comment type="function">
    <text evidence="7">Broad-specificity nucleoside monophosphate (NMP) kinase that catalyzes the reversible transfer of the terminal phosphate group between nucleoside triphosphates and monophosphates. Has also ATPase activity. Involved in the late maturation steps of the 30S ribosomal particles, specifically 16S rRNA maturation. While NMP activity is not required for ribosome maturation, ATPase activity is. Associates transiently with small ribosomal subunit protein uS11. ATP hydrolysis breaks the interaction with uS11. May temporarily remove uS11 from the ribosome to enable a conformational change of the ribosomal RNA that is needed for the final maturation step of the small ribosomal subunit.</text>
</comment>
<dbReference type="EMBL" id="LVVT01000002">
    <property type="protein sequence ID" value="TQS84373.1"/>
    <property type="molecule type" value="Genomic_DNA"/>
</dbReference>
<proteinExistence type="inferred from homology"/>
<comment type="caution">
    <text evidence="7">Lacks conserved residue(s) required for the propagation of feature annotation.</text>
</comment>